<protein>
    <recommendedName>
        <fullName evidence="3">Orc1-like AAA ATPase domain-containing protein</fullName>
    </recommendedName>
</protein>
<dbReference type="SUPFAM" id="SSF52540">
    <property type="entry name" value="P-loop containing nucleoside triphosphate hydrolases"/>
    <property type="match status" value="1"/>
</dbReference>
<gene>
    <name evidence="1" type="ORF">Pflav_090670</name>
</gene>
<reference evidence="1 2" key="2">
    <citation type="submission" date="2020-03" db="EMBL/GenBank/DDBJ databases">
        <authorList>
            <person name="Ichikawa N."/>
            <person name="Kimura A."/>
            <person name="Kitahashi Y."/>
            <person name="Uohara A."/>
        </authorList>
    </citation>
    <scope>NUCLEOTIDE SEQUENCE [LARGE SCALE GENOMIC DNA]</scope>
    <source>
        <strain evidence="1 2">NBRC 107702</strain>
    </source>
</reference>
<accession>A0A6F8Y9B0</accession>
<dbReference type="AlphaFoldDB" id="A0A6F8Y9B0"/>
<proteinExistence type="predicted"/>
<dbReference type="InterPro" id="IPR027417">
    <property type="entry name" value="P-loop_NTPase"/>
</dbReference>
<sequence>MGRAAELESFRKALYDRSTSNSVLFVHGPGGVGKTALLGVFAELAAEAGRPVMRIDGRAIRAVSHGISGAVGETSPGLVLLLDTYELLEPVDEWLRDTYLPLLPADALVVLAGRNPPSPGWVADPGWQSLLEVVPLRNLGPAESREFLAARGVPDGRQEAAVAFTHGHPFALALVADALREGLGPFRPEQEPDLVRVLLSRFVDQVPGPRHRAALEAAAHLRVTTEELLADTLGGDDVPALFDWLRGLPFVEGGPHGLYPHDLAREVLDADLRWRSPDGYRTLHRAGRAALIRRVRDTHGAAQREAIFDILFLHRSSPVLGAHYRWETLGQATAEPVTAHDRDPIVEMVERHEGAESARIARHWYERQPTAFSAYRDRDGALFGFDATLDLHEASEADLAVDPAARAAVDVARRYGPTRAGEEMIYHRFFLGQDTYQDVSSATNLFATGCCRHWVTRPRLAWSFVAVADPEAYHELLTQMNLRVQPEAAFTVGGHRYGVYVHDWRAEPLTTWYELMADRELGDSFAEPPTVDTPALVVLSQQEFRAAVRRALRDYTRNDALAANPLSRSRVVVEATGGLRAVLREAAESLRGNPRDEKLYRAVHRTYLEPAATQELAAARLELPFSTYRAHLTAGIERIAEWLWRREISGT</sequence>
<dbReference type="Proteomes" id="UP000502508">
    <property type="component" value="Chromosome"/>
</dbReference>
<organism evidence="1 2">
    <name type="scientific">Phytohabitans flavus</name>
    <dbReference type="NCBI Taxonomy" id="1076124"/>
    <lineage>
        <taxon>Bacteria</taxon>
        <taxon>Bacillati</taxon>
        <taxon>Actinomycetota</taxon>
        <taxon>Actinomycetes</taxon>
        <taxon>Micromonosporales</taxon>
        <taxon>Micromonosporaceae</taxon>
    </lineage>
</organism>
<dbReference type="EMBL" id="AP022870">
    <property type="protein sequence ID" value="BCB82657.1"/>
    <property type="molecule type" value="Genomic_DNA"/>
</dbReference>
<dbReference type="Gene3D" id="3.40.50.300">
    <property type="entry name" value="P-loop containing nucleotide triphosphate hydrolases"/>
    <property type="match status" value="1"/>
</dbReference>
<evidence type="ECO:0000313" key="2">
    <source>
        <dbReference type="Proteomes" id="UP000502508"/>
    </source>
</evidence>
<evidence type="ECO:0000313" key="1">
    <source>
        <dbReference type="EMBL" id="BCB82657.1"/>
    </source>
</evidence>
<evidence type="ECO:0008006" key="3">
    <source>
        <dbReference type="Google" id="ProtNLM"/>
    </source>
</evidence>
<reference evidence="1 2" key="1">
    <citation type="submission" date="2020-03" db="EMBL/GenBank/DDBJ databases">
        <title>Whole genome shotgun sequence of Phytohabitans flavus NBRC 107702.</title>
        <authorList>
            <person name="Komaki H."/>
            <person name="Tamura T."/>
        </authorList>
    </citation>
    <scope>NUCLEOTIDE SEQUENCE [LARGE SCALE GENOMIC DNA]</scope>
    <source>
        <strain evidence="1 2">NBRC 107702</strain>
    </source>
</reference>
<dbReference type="RefSeq" id="WP_173042118.1">
    <property type="nucleotide sequence ID" value="NZ_AP022870.1"/>
</dbReference>
<name>A0A6F8Y9B0_9ACTN</name>
<dbReference type="KEGG" id="pfla:Pflav_090670"/>
<keyword evidence="2" id="KW-1185">Reference proteome</keyword>